<dbReference type="InterPro" id="IPR011761">
    <property type="entry name" value="ATP-grasp"/>
</dbReference>
<comment type="caution">
    <text evidence="8">The sequence shown here is derived from an EMBL/GenBank/DDBJ whole genome shotgun (WGS) entry which is preliminary data.</text>
</comment>
<dbReference type="InterPro" id="IPR011054">
    <property type="entry name" value="Rudment_hybrid_motif"/>
</dbReference>
<dbReference type="InterPro" id="IPR013815">
    <property type="entry name" value="ATP_grasp_subdomain_1"/>
</dbReference>
<feature type="binding site" evidence="5">
    <location>
        <begin position="270"/>
        <end position="271"/>
    </location>
    <ligand>
        <name>ATP</name>
        <dbReference type="ChEBI" id="CHEBI:30616"/>
    </ligand>
</feature>
<evidence type="ECO:0000256" key="1">
    <source>
        <dbReference type="ARBA" id="ARBA00022598"/>
    </source>
</evidence>
<sequence length="385" mass="41916">MSERNRIVPRVGMVGGGQLSRMTHQAGIALGVDFSVLAARPNDSAALVCGDVTLGDDRGLDDVLAFAKANDVVTFDHEHVPEPVLRAVEEAGGLLRPGRDALRFAQDKLRMRTRMAELGAPSPLWRAVTTLEHVTAFAEEAGWPVVLKAARGGYDGKGVWVVADVDEAREVVERAAAEDVPLLVEEKVEFTRELAVQVARSPYGQVAVYPVVETVQRGGICHEVIAPAPGLDEEKATRAQRLAIEIAHALGVTGMLAVELFETADGVVVNELAMRPHNSGHWSIEGARTSQFEQHLRAVLDLPLGSPRLNAPFTVMANLLGGDDPEVYRRYLHVMAKDPEVKVHFYGKEVRPGRKIGHVTVMGDDHQDLLARARDAADYLRGDHK</sequence>
<dbReference type="RefSeq" id="WP_036567734.1">
    <property type="nucleotide sequence ID" value="NZ_JBEXQO010000002.1"/>
</dbReference>
<dbReference type="NCBIfam" id="TIGR01161">
    <property type="entry name" value="purK"/>
    <property type="match status" value="1"/>
</dbReference>
<dbReference type="InterPro" id="IPR005875">
    <property type="entry name" value="PurK"/>
</dbReference>
<dbReference type="SUPFAM" id="SSF52440">
    <property type="entry name" value="PreATP-grasp domain"/>
    <property type="match status" value="1"/>
</dbReference>
<dbReference type="FunFam" id="3.30.470.20:FF:000029">
    <property type="entry name" value="N5-carboxyaminoimidazole ribonucleotide synthase"/>
    <property type="match status" value="1"/>
</dbReference>
<dbReference type="EC" id="6.3.4.18" evidence="5 6"/>
<feature type="binding site" evidence="5">
    <location>
        <begin position="185"/>
        <end position="188"/>
    </location>
    <ligand>
        <name>ATP</name>
        <dbReference type="ChEBI" id="CHEBI:30616"/>
    </ligand>
</feature>
<gene>
    <name evidence="5 6" type="primary">purK</name>
    <name evidence="8" type="ORF">GTW20_07445</name>
</gene>
<keyword evidence="1 5" id="KW-0436">Ligase</keyword>
<evidence type="ECO:0000256" key="5">
    <source>
        <dbReference type="HAMAP-Rule" id="MF_01928"/>
    </source>
</evidence>
<keyword evidence="3 5" id="KW-0658">Purine biosynthesis</keyword>
<dbReference type="AlphaFoldDB" id="A0A7K2IQ75"/>
<feature type="binding site" evidence="5">
    <location>
        <position position="108"/>
    </location>
    <ligand>
        <name>ATP</name>
        <dbReference type="ChEBI" id="CHEBI:30616"/>
    </ligand>
</feature>
<evidence type="ECO:0000259" key="7">
    <source>
        <dbReference type="PROSITE" id="PS50975"/>
    </source>
</evidence>
<comment type="function">
    <text evidence="5">Catalyzes the ATP-dependent conversion of 5-aminoimidazole ribonucleotide (AIR) and HCO(3)(-) to N5-carboxyaminoimidazole ribonucleotide (N5-CAIR).</text>
</comment>
<dbReference type="InterPro" id="IPR054350">
    <property type="entry name" value="PurT/PurK_preATP-grasp"/>
</dbReference>
<dbReference type="InterPro" id="IPR003135">
    <property type="entry name" value="ATP-grasp_carboxylate-amine"/>
</dbReference>
<keyword evidence="2 5" id="KW-0547">Nucleotide-binding</keyword>
<dbReference type="PANTHER" id="PTHR11609:SF5">
    <property type="entry name" value="PHOSPHORIBOSYLAMINOIMIDAZOLE CARBOXYLASE"/>
    <property type="match status" value="1"/>
</dbReference>
<evidence type="ECO:0000256" key="6">
    <source>
        <dbReference type="RuleBase" id="RU361200"/>
    </source>
</evidence>
<comment type="function">
    <text evidence="6">Catalyzes the ATP-dependent conversion of 5-aminoimidazole ribonucleotide (AIR) and HCO(3)- to N5-carboxyaminoimidazole ribonucleotide (N5-CAIR).</text>
</comment>
<dbReference type="GO" id="GO:0034028">
    <property type="term" value="F:5-(carboxyamino)imidazole ribonucleotide synthase activity"/>
    <property type="evidence" value="ECO:0007669"/>
    <property type="project" value="UniProtKB-UniRule"/>
</dbReference>
<dbReference type="EMBL" id="WWHY01000001">
    <property type="protein sequence ID" value="MYR32111.1"/>
    <property type="molecule type" value="Genomic_DNA"/>
</dbReference>
<dbReference type="InterPro" id="IPR016185">
    <property type="entry name" value="PreATP-grasp_dom_sf"/>
</dbReference>
<organism evidence="8 9">
    <name type="scientific">Nocardiopsis alba</name>
    <dbReference type="NCBI Taxonomy" id="53437"/>
    <lineage>
        <taxon>Bacteria</taxon>
        <taxon>Bacillati</taxon>
        <taxon>Actinomycetota</taxon>
        <taxon>Actinomycetes</taxon>
        <taxon>Streptosporangiales</taxon>
        <taxon>Nocardiopsidaceae</taxon>
        <taxon>Nocardiopsis</taxon>
    </lineage>
</organism>
<dbReference type="HAMAP" id="MF_01928">
    <property type="entry name" value="PurK"/>
    <property type="match status" value="1"/>
</dbReference>
<proteinExistence type="inferred from homology"/>
<dbReference type="GO" id="GO:0046872">
    <property type="term" value="F:metal ion binding"/>
    <property type="evidence" value="ECO:0007669"/>
    <property type="project" value="InterPro"/>
</dbReference>
<dbReference type="Pfam" id="PF17769">
    <property type="entry name" value="PurK_C"/>
    <property type="match status" value="1"/>
</dbReference>
<dbReference type="GO" id="GO:0006189">
    <property type="term" value="P:'de novo' IMP biosynthetic process"/>
    <property type="evidence" value="ECO:0007669"/>
    <property type="project" value="UniProtKB-UniRule"/>
</dbReference>
<feature type="binding site" evidence="5">
    <location>
        <position position="193"/>
    </location>
    <ligand>
        <name>ATP</name>
        <dbReference type="ChEBI" id="CHEBI:30616"/>
    </ligand>
</feature>
<dbReference type="SMART" id="SM01209">
    <property type="entry name" value="GARS_A"/>
    <property type="match status" value="1"/>
</dbReference>
<dbReference type="GO" id="GO:0004638">
    <property type="term" value="F:phosphoribosylaminoimidazole carboxylase activity"/>
    <property type="evidence" value="ECO:0007669"/>
    <property type="project" value="InterPro"/>
</dbReference>
<dbReference type="InterPro" id="IPR040686">
    <property type="entry name" value="PurK_C"/>
</dbReference>
<feature type="domain" description="ATP-grasp" evidence="7">
    <location>
        <begin position="112"/>
        <end position="300"/>
    </location>
</feature>
<dbReference type="Gene3D" id="3.40.50.20">
    <property type="match status" value="1"/>
</dbReference>
<comment type="similarity">
    <text evidence="5 6">Belongs to the PurK/PurT family.</text>
</comment>
<evidence type="ECO:0000313" key="8">
    <source>
        <dbReference type="EMBL" id="MYR32111.1"/>
    </source>
</evidence>
<evidence type="ECO:0000256" key="3">
    <source>
        <dbReference type="ARBA" id="ARBA00022755"/>
    </source>
</evidence>
<dbReference type="Gene3D" id="3.30.1490.20">
    <property type="entry name" value="ATP-grasp fold, A domain"/>
    <property type="match status" value="1"/>
</dbReference>
<dbReference type="PANTHER" id="PTHR11609">
    <property type="entry name" value="PURINE BIOSYNTHESIS PROTEIN 6/7, PUR6/7"/>
    <property type="match status" value="1"/>
</dbReference>
<dbReference type="Gene3D" id="3.30.470.20">
    <property type="entry name" value="ATP-grasp fold, B domain"/>
    <property type="match status" value="1"/>
</dbReference>
<comment type="pathway">
    <text evidence="5 6">Purine metabolism; IMP biosynthesis via de novo pathway; 5-amino-1-(5-phospho-D-ribosyl)imidazole-4-carboxylate from 5-amino-1-(5-phospho-D-ribosyl)imidazole (N5-CAIR route): step 1/2.</text>
</comment>
<accession>A0A7K2IQ75</accession>
<dbReference type="GO" id="GO:0005524">
    <property type="term" value="F:ATP binding"/>
    <property type="evidence" value="ECO:0007669"/>
    <property type="project" value="UniProtKB-UniRule"/>
</dbReference>
<comment type="caution">
    <text evidence="5">Lacks conserved residue(s) required for the propagation of feature annotation.</text>
</comment>
<reference evidence="8 9" key="1">
    <citation type="journal article" date="2019" name="Nat. Commun.">
        <title>The antimicrobial potential of Streptomyces from insect microbiomes.</title>
        <authorList>
            <person name="Chevrette M.G."/>
            <person name="Carlson C.M."/>
            <person name="Ortega H.E."/>
            <person name="Thomas C."/>
            <person name="Ananiev G.E."/>
            <person name="Barns K.J."/>
            <person name="Book A.J."/>
            <person name="Cagnazzo J."/>
            <person name="Carlos C."/>
            <person name="Flanigan W."/>
            <person name="Grubbs K.J."/>
            <person name="Horn H.A."/>
            <person name="Hoffmann F.M."/>
            <person name="Klassen J.L."/>
            <person name="Knack J.J."/>
            <person name="Lewin G.R."/>
            <person name="McDonald B.R."/>
            <person name="Muller L."/>
            <person name="Melo W.G.P."/>
            <person name="Pinto-Tomas A.A."/>
            <person name="Schmitz A."/>
            <person name="Wendt-Pienkowski E."/>
            <person name="Wildman S."/>
            <person name="Zhao M."/>
            <person name="Zhang F."/>
            <person name="Bugni T.S."/>
            <person name="Andes D.R."/>
            <person name="Pupo M.T."/>
            <person name="Currie C.R."/>
        </authorList>
    </citation>
    <scope>NUCLEOTIDE SEQUENCE [LARGE SCALE GENOMIC DNA]</scope>
    <source>
        <strain evidence="8 9">SID5840</strain>
    </source>
</reference>
<protein>
    <recommendedName>
        <fullName evidence="5 6">N5-carboxyaminoimidazole ribonucleotide synthase</fullName>
        <shortName evidence="5 6">N5-CAIR synthase</shortName>
        <ecNumber evidence="5 6">6.3.4.18</ecNumber>
    </recommendedName>
    <alternativeName>
        <fullName evidence="5 6">5-(carboxyamino)imidazole ribonucleotide synthetase</fullName>
    </alternativeName>
</protein>
<dbReference type="NCBIfam" id="NF004679">
    <property type="entry name" value="PRK06019.1-5"/>
    <property type="match status" value="1"/>
</dbReference>
<dbReference type="SUPFAM" id="SSF51246">
    <property type="entry name" value="Rudiment single hybrid motif"/>
    <property type="match status" value="1"/>
</dbReference>
<dbReference type="GO" id="GO:0005829">
    <property type="term" value="C:cytosol"/>
    <property type="evidence" value="ECO:0007669"/>
    <property type="project" value="TreeGrafter"/>
</dbReference>
<evidence type="ECO:0000256" key="4">
    <source>
        <dbReference type="ARBA" id="ARBA00022840"/>
    </source>
</evidence>
<dbReference type="SUPFAM" id="SSF56059">
    <property type="entry name" value="Glutathione synthetase ATP-binding domain-like"/>
    <property type="match status" value="1"/>
</dbReference>
<name>A0A7K2IQ75_9ACTN</name>
<comment type="catalytic activity">
    <reaction evidence="5 6">
        <text>5-amino-1-(5-phospho-beta-D-ribosyl)imidazole + hydrogencarbonate + ATP = 5-carboxyamino-1-(5-phospho-D-ribosyl)imidazole + ADP + phosphate + 2 H(+)</text>
        <dbReference type="Rhea" id="RHEA:19317"/>
        <dbReference type="ChEBI" id="CHEBI:15378"/>
        <dbReference type="ChEBI" id="CHEBI:17544"/>
        <dbReference type="ChEBI" id="CHEBI:30616"/>
        <dbReference type="ChEBI" id="CHEBI:43474"/>
        <dbReference type="ChEBI" id="CHEBI:58730"/>
        <dbReference type="ChEBI" id="CHEBI:137981"/>
        <dbReference type="ChEBI" id="CHEBI:456216"/>
        <dbReference type="EC" id="6.3.4.18"/>
    </reaction>
</comment>
<dbReference type="PROSITE" id="PS50975">
    <property type="entry name" value="ATP_GRASP"/>
    <property type="match status" value="1"/>
</dbReference>
<dbReference type="UniPathway" id="UPA00074">
    <property type="reaction ID" value="UER00942"/>
</dbReference>
<feature type="binding site" evidence="5">
    <location>
        <position position="148"/>
    </location>
    <ligand>
        <name>ATP</name>
        <dbReference type="ChEBI" id="CHEBI:30616"/>
    </ligand>
</feature>
<dbReference type="NCBIfam" id="NF004680">
    <property type="entry name" value="PRK06019.1-6"/>
    <property type="match status" value="1"/>
</dbReference>
<dbReference type="Pfam" id="PF22660">
    <property type="entry name" value="RS_preATP-grasp-like"/>
    <property type="match status" value="1"/>
</dbReference>
<dbReference type="Proteomes" id="UP000467124">
    <property type="component" value="Unassembled WGS sequence"/>
</dbReference>
<comment type="subunit">
    <text evidence="5 6">Homodimer.</text>
</comment>
<evidence type="ECO:0000313" key="9">
    <source>
        <dbReference type="Proteomes" id="UP000467124"/>
    </source>
</evidence>
<keyword evidence="4 5" id="KW-0067">ATP-binding</keyword>
<evidence type="ECO:0000256" key="2">
    <source>
        <dbReference type="ARBA" id="ARBA00022741"/>
    </source>
</evidence>
<dbReference type="Pfam" id="PF02222">
    <property type="entry name" value="ATP-grasp"/>
    <property type="match status" value="1"/>
</dbReference>